<proteinExistence type="predicted"/>
<evidence type="ECO:0000313" key="2">
    <source>
        <dbReference type="Proteomes" id="UP000004633"/>
    </source>
</evidence>
<evidence type="ECO:0000313" key="1">
    <source>
        <dbReference type="EMBL" id="EFW29549.1"/>
    </source>
</evidence>
<keyword evidence="2" id="KW-1185">Reference proteome</keyword>
<dbReference type="AlphaFoldDB" id="E7N2Y8"/>
<dbReference type="Proteomes" id="UP000004633">
    <property type="component" value="Unassembled WGS sequence"/>
</dbReference>
<gene>
    <name evidence="1" type="ORF">HMPREF9555_01359</name>
</gene>
<protein>
    <submittedName>
        <fullName evidence="1">Uncharacterized protein</fullName>
    </submittedName>
</protein>
<sequence>MSLNRISTTFSLAKLIFFYYNIVESSQGKMGRGSERRDPI</sequence>
<comment type="caution">
    <text evidence="1">The sequence shown here is derived from an EMBL/GenBank/DDBJ whole genome shotgun (WGS) entry which is preliminary data.</text>
</comment>
<organism evidence="1 2">
    <name type="scientific">Selenomonas artemidis F0399</name>
    <dbReference type="NCBI Taxonomy" id="749551"/>
    <lineage>
        <taxon>Bacteria</taxon>
        <taxon>Bacillati</taxon>
        <taxon>Bacillota</taxon>
        <taxon>Negativicutes</taxon>
        <taxon>Selenomonadales</taxon>
        <taxon>Selenomonadaceae</taxon>
        <taxon>Selenomonas</taxon>
    </lineage>
</organism>
<reference evidence="1 2" key="1">
    <citation type="submission" date="2010-08" db="EMBL/GenBank/DDBJ databases">
        <authorList>
            <person name="Weinstock G."/>
            <person name="Sodergren E."/>
            <person name="Clifton S."/>
            <person name="Fulton L."/>
            <person name="Fulton B."/>
            <person name="Courtney L."/>
            <person name="Fronick C."/>
            <person name="Harrison M."/>
            <person name="Strong C."/>
            <person name="Farmer C."/>
            <person name="Delahaunty K."/>
            <person name="Markovic C."/>
            <person name="Hall O."/>
            <person name="Minx P."/>
            <person name="Tomlinson C."/>
            <person name="Mitreva M."/>
            <person name="Hou S."/>
            <person name="Chen J."/>
            <person name="Wollam A."/>
            <person name="Pepin K.H."/>
            <person name="Johnson M."/>
            <person name="Bhonagiri V."/>
            <person name="Zhang X."/>
            <person name="Suruliraj S."/>
            <person name="Warren W."/>
            <person name="Chinwalla A."/>
            <person name="Mardis E.R."/>
            <person name="Wilson R.K."/>
        </authorList>
    </citation>
    <scope>NUCLEOTIDE SEQUENCE [LARGE SCALE GENOMIC DNA]</scope>
    <source>
        <strain evidence="1 2">F0399</strain>
    </source>
</reference>
<name>E7N2Y8_9FIRM</name>
<accession>E7N2Y8</accession>
<dbReference type="HOGENOM" id="CLU_3296343_0_0_9"/>
<dbReference type="EMBL" id="AECV01000023">
    <property type="protein sequence ID" value="EFW29549.1"/>
    <property type="molecule type" value="Genomic_DNA"/>
</dbReference>